<evidence type="ECO:0000256" key="3">
    <source>
        <dbReference type="ARBA" id="ARBA00012832"/>
    </source>
</evidence>
<evidence type="ECO:0000256" key="18">
    <source>
        <dbReference type="ARBA" id="ARBA00049046"/>
    </source>
</evidence>
<dbReference type="GO" id="GO:0004817">
    <property type="term" value="F:cysteine-tRNA ligase activity"/>
    <property type="evidence" value="ECO:0007669"/>
    <property type="project" value="UniProtKB-EC"/>
</dbReference>
<keyword evidence="21" id="KW-1185">Reference proteome</keyword>
<comment type="catalytic activity">
    <reaction evidence="14">
        <text>S-disulfanyl-L-cysteine + tRNA(Cys) + ATP = (S)-disulfanyl-L-cysteinyl-tRNA(Cys) + AMP + diphosphate</text>
        <dbReference type="Rhea" id="RHEA:78651"/>
        <dbReference type="Rhea" id="RHEA-COMP:9661"/>
        <dbReference type="Rhea" id="RHEA-COMP:19120"/>
        <dbReference type="ChEBI" id="CHEBI:30616"/>
        <dbReference type="ChEBI" id="CHEBI:33019"/>
        <dbReference type="ChEBI" id="CHEBI:78442"/>
        <dbReference type="ChEBI" id="CHEBI:229465"/>
        <dbReference type="ChEBI" id="CHEBI:229521"/>
        <dbReference type="ChEBI" id="CHEBI:456215"/>
    </reaction>
    <physiologicalReaction direction="left-to-right" evidence="14">
        <dbReference type="Rhea" id="RHEA:78652"/>
    </physiologicalReaction>
</comment>
<keyword evidence="10" id="KW-0030">Aminoacyl-tRNA synthetase</keyword>
<protein>
    <recommendedName>
        <fullName evidence="3">cysteine--tRNA ligase</fullName>
        <ecNumber evidence="3">6.1.1.16</ecNumber>
    </recommendedName>
    <alternativeName>
        <fullName evidence="11">Cysteinyl-tRNA synthetase</fullName>
    </alternativeName>
</protein>
<dbReference type="PRINTS" id="PR00983">
    <property type="entry name" value="TRNASYNTHCYS"/>
</dbReference>
<dbReference type="InterPro" id="IPR024909">
    <property type="entry name" value="Cys-tRNA/MSH_ligase"/>
</dbReference>
<dbReference type="CDD" id="cd00672">
    <property type="entry name" value="CysRS_core"/>
    <property type="match status" value="1"/>
</dbReference>
<proteinExistence type="inferred from homology"/>
<comment type="similarity">
    <text evidence="2">Belongs to the class-I aminoacyl-tRNA synthetase family.</text>
</comment>
<comment type="catalytic activity">
    <reaction evidence="16">
        <text>S-sulfanyl-L-cysteine + L-cysteine = S-disulfanyl-L-cysteine + L-alanine</text>
        <dbReference type="Rhea" id="RHEA:78627"/>
        <dbReference type="ChEBI" id="CHEBI:35235"/>
        <dbReference type="ChEBI" id="CHEBI:57972"/>
        <dbReference type="ChEBI" id="CHEBI:58591"/>
        <dbReference type="ChEBI" id="CHEBI:229465"/>
    </reaction>
    <physiologicalReaction direction="left-to-right" evidence="16">
        <dbReference type="Rhea" id="RHEA:78628"/>
    </physiologicalReaction>
</comment>
<feature type="domain" description="tRNA synthetases class I catalytic" evidence="19">
    <location>
        <begin position="45"/>
        <end position="323"/>
    </location>
</feature>
<dbReference type="GO" id="GO:0005737">
    <property type="term" value="C:cytoplasm"/>
    <property type="evidence" value="ECO:0007669"/>
    <property type="project" value="TreeGrafter"/>
</dbReference>
<evidence type="ECO:0000313" key="21">
    <source>
        <dbReference type="Proteomes" id="UP001329430"/>
    </source>
</evidence>
<dbReference type="GO" id="GO:0005524">
    <property type="term" value="F:ATP binding"/>
    <property type="evidence" value="ECO:0007669"/>
    <property type="project" value="UniProtKB-KW"/>
</dbReference>
<dbReference type="Proteomes" id="UP001329430">
    <property type="component" value="Chromosome 1"/>
</dbReference>
<dbReference type="PANTHER" id="PTHR10890">
    <property type="entry name" value="CYSTEINYL-TRNA SYNTHETASE"/>
    <property type="match status" value="1"/>
</dbReference>
<evidence type="ECO:0000256" key="9">
    <source>
        <dbReference type="ARBA" id="ARBA00022917"/>
    </source>
</evidence>
<evidence type="ECO:0000256" key="7">
    <source>
        <dbReference type="ARBA" id="ARBA00022833"/>
    </source>
</evidence>
<evidence type="ECO:0000313" key="20">
    <source>
        <dbReference type="EMBL" id="KAK5650568.1"/>
    </source>
</evidence>
<evidence type="ECO:0000256" key="14">
    <source>
        <dbReference type="ARBA" id="ARBA00047499"/>
    </source>
</evidence>
<evidence type="ECO:0000256" key="5">
    <source>
        <dbReference type="ARBA" id="ARBA00022723"/>
    </source>
</evidence>
<dbReference type="GO" id="GO:0046872">
    <property type="term" value="F:metal ion binding"/>
    <property type="evidence" value="ECO:0007669"/>
    <property type="project" value="UniProtKB-KW"/>
</dbReference>
<evidence type="ECO:0000256" key="17">
    <source>
        <dbReference type="ARBA" id="ARBA00048609"/>
    </source>
</evidence>
<keyword evidence="4" id="KW-0436">Ligase</keyword>
<evidence type="ECO:0000256" key="4">
    <source>
        <dbReference type="ARBA" id="ARBA00022598"/>
    </source>
</evidence>
<dbReference type="InterPro" id="IPR032678">
    <property type="entry name" value="tRNA-synt_1_cat_dom"/>
</dbReference>
<keyword evidence="6" id="KW-0547">Nucleotide-binding</keyword>
<dbReference type="AlphaFoldDB" id="A0AAN7VVW1"/>
<evidence type="ECO:0000256" key="15">
    <source>
        <dbReference type="ARBA" id="ARBA00047548"/>
    </source>
</evidence>
<evidence type="ECO:0000256" key="13">
    <source>
        <dbReference type="ARBA" id="ARBA00045476"/>
    </source>
</evidence>
<keyword evidence="8" id="KW-0067">ATP-binding</keyword>
<comment type="catalytic activity">
    <reaction evidence="17">
        <text>S-sulfanyl-L-cysteine + tRNA(Cys) + ATP = (S)-sulfanyl-L-cysteinyl-tRNA(Cys) + AMP + diphosphate</text>
        <dbReference type="Rhea" id="RHEA:78647"/>
        <dbReference type="Rhea" id="RHEA-COMP:9661"/>
        <dbReference type="Rhea" id="RHEA-COMP:19119"/>
        <dbReference type="ChEBI" id="CHEBI:30616"/>
        <dbReference type="ChEBI" id="CHEBI:33019"/>
        <dbReference type="ChEBI" id="CHEBI:58591"/>
        <dbReference type="ChEBI" id="CHEBI:78442"/>
        <dbReference type="ChEBI" id="CHEBI:229520"/>
        <dbReference type="ChEBI" id="CHEBI:456215"/>
    </reaction>
    <physiologicalReaction direction="left-to-right" evidence="17">
        <dbReference type="Rhea" id="RHEA:78648"/>
    </physiologicalReaction>
</comment>
<evidence type="ECO:0000256" key="6">
    <source>
        <dbReference type="ARBA" id="ARBA00022741"/>
    </source>
</evidence>
<comment type="catalytic activity">
    <reaction evidence="15">
        <text>2 L-cysteine = S-sulfanyl-L-cysteine + L-alanine</text>
        <dbReference type="Rhea" id="RHEA:78543"/>
        <dbReference type="ChEBI" id="CHEBI:35235"/>
        <dbReference type="ChEBI" id="CHEBI:57972"/>
        <dbReference type="ChEBI" id="CHEBI:58591"/>
    </reaction>
    <physiologicalReaction direction="left-to-right" evidence="15">
        <dbReference type="Rhea" id="RHEA:78544"/>
    </physiologicalReaction>
</comment>
<dbReference type="InterPro" id="IPR015803">
    <property type="entry name" value="Cys-tRNA-ligase"/>
</dbReference>
<keyword evidence="9" id="KW-0648">Protein biosynthesis</keyword>
<dbReference type="InterPro" id="IPR014729">
    <property type="entry name" value="Rossmann-like_a/b/a_fold"/>
</dbReference>
<dbReference type="GO" id="GO:0006423">
    <property type="term" value="P:cysteinyl-tRNA aminoacylation"/>
    <property type="evidence" value="ECO:0007669"/>
    <property type="project" value="InterPro"/>
</dbReference>
<evidence type="ECO:0000259" key="19">
    <source>
        <dbReference type="Pfam" id="PF01406"/>
    </source>
</evidence>
<dbReference type="NCBIfam" id="TIGR00435">
    <property type="entry name" value="cysS"/>
    <property type="match status" value="1"/>
</dbReference>
<dbReference type="EMBL" id="JAVRBK010000001">
    <property type="protein sequence ID" value="KAK5650568.1"/>
    <property type="molecule type" value="Genomic_DNA"/>
</dbReference>
<evidence type="ECO:0000256" key="12">
    <source>
        <dbReference type="ARBA" id="ARBA00043868"/>
    </source>
</evidence>
<dbReference type="Gene3D" id="1.20.120.1910">
    <property type="entry name" value="Cysteine-tRNA ligase, C-terminal anti-codon recognition domain"/>
    <property type="match status" value="1"/>
</dbReference>
<comment type="cofactor">
    <cofactor evidence="1">
        <name>Zn(2+)</name>
        <dbReference type="ChEBI" id="CHEBI:29105"/>
    </cofactor>
</comment>
<evidence type="ECO:0000256" key="8">
    <source>
        <dbReference type="ARBA" id="ARBA00022840"/>
    </source>
</evidence>
<gene>
    <name evidence="20" type="ORF">RI129_001597</name>
</gene>
<comment type="function">
    <text evidence="13">In addition to its role as an aminoacyl-tRNA synthetase, has also cysteine persulfide synthase activity. Produces reactive persulfide species such as cysteine persulfide (CysSSH) from substrate cysteine and mediate direct incorporation of CysSSH into proteins during translations, resulting in protein persulfides and polysulfides. CysSSHs behave as potent antioxidants and cellular protectants.</text>
</comment>
<dbReference type="HAMAP" id="MF_00041">
    <property type="entry name" value="Cys_tRNA_synth"/>
    <property type="match status" value="1"/>
</dbReference>
<dbReference type="Gene3D" id="3.40.50.620">
    <property type="entry name" value="HUPs"/>
    <property type="match status" value="1"/>
</dbReference>
<dbReference type="PANTHER" id="PTHR10890:SF27">
    <property type="entry name" value="CYSTEINE--TRNA LIGASE, MITOCHONDRIAL-RELATED"/>
    <property type="match status" value="1"/>
</dbReference>
<keyword evidence="5" id="KW-0479">Metal-binding</keyword>
<comment type="function">
    <text evidence="12">Mitochondrial cysteine-specific aminoacyl-tRNA synthetase that catalyzes the ATP-dependent ligation of cysteine to tRNA(Cys).</text>
</comment>
<evidence type="ECO:0000256" key="1">
    <source>
        <dbReference type="ARBA" id="ARBA00001947"/>
    </source>
</evidence>
<dbReference type="SUPFAM" id="SSF52374">
    <property type="entry name" value="Nucleotidylyl transferase"/>
    <property type="match status" value="1"/>
</dbReference>
<evidence type="ECO:0000256" key="10">
    <source>
        <dbReference type="ARBA" id="ARBA00023146"/>
    </source>
</evidence>
<dbReference type="EC" id="6.1.1.16" evidence="3"/>
<evidence type="ECO:0000256" key="2">
    <source>
        <dbReference type="ARBA" id="ARBA00005594"/>
    </source>
</evidence>
<sequence length="492" mass="56502">MGGVRKILHLSARYQHNWIKPVGFDTGIKVYNCRTQGKVPFIVRNKDSVTWYTCGPTVYDSSHIGHASCYVKLDIIRRILQNHFSLNLITVMNITDIDDKIITKSSASKISINDLAKIYEKEFWEDMHILNVLKPHVIMRVSENIPLIERFIMKLLKEGHAYKDNDGSILFQIGTYGKLQNVNREQLANFTVWKAAKENEPSWMIQCGAGRPGWHTECSAMASAIFGSEIDIHAGGIDLKFPHHENEEAQCCAYFSKQQWVNYWLHTGHLVRNAVKMSKSLQNTTTIRGMLELCSGNVFRMMCLMSHYRKNMEFSEEYVHAAKTHLETYTNFLINCNIIINNPYKPHIEIDVLNDCVRQSVTKFSDALKDDFDTAQCIKIIDNLISVINRMLHNSSQMSHLQEITPLIGACNFVTNMLHMFGFNLSNRHEISESNETELTNILTKFRQNVRAIGLETKNSNLISLCDSVRDDLYKLGVSVKDHKYISLWSKI</sequence>
<organism evidence="20 21">
    <name type="scientific">Pyrocoelia pectoralis</name>
    <dbReference type="NCBI Taxonomy" id="417401"/>
    <lineage>
        <taxon>Eukaryota</taxon>
        <taxon>Metazoa</taxon>
        <taxon>Ecdysozoa</taxon>
        <taxon>Arthropoda</taxon>
        <taxon>Hexapoda</taxon>
        <taxon>Insecta</taxon>
        <taxon>Pterygota</taxon>
        <taxon>Neoptera</taxon>
        <taxon>Endopterygota</taxon>
        <taxon>Coleoptera</taxon>
        <taxon>Polyphaga</taxon>
        <taxon>Elateriformia</taxon>
        <taxon>Elateroidea</taxon>
        <taxon>Lampyridae</taxon>
        <taxon>Lampyrinae</taxon>
        <taxon>Pyrocoelia</taxon>
    </lineage>
</organism>
<dbReference type="SUPFAM" id="SSF47323">
    <property type="entry name" value="Anticodon-binding domain of a subclass of class I aminoacyl-tRNA synthetases"/>
    <property type="match status" value="1"/>
</dbReference>
<reference evidence="20 21" key="1">
    <citation type="journal article" date="2024" name="Insects">
        <title>An Improved Chromosome-Level Genome Assembly of the Firefly Pyrocoelia pectoralis.</title>
        <authorList>
            <person name="Fu X."/>
            <person name="Meyer-Rochow V.B."/>
            <person name="Ballantyne L."/>
            <person name="Zhu X."/>
        </authorList>
    </citation>
    <scope>NUCLEOTIDE SEQUENCE [LARGE SCALE GENOMIC DNA]</scope>
    <source>
        <strain evidence="20">XCY_ONT2</strain>
    </source>
</reference>
<keyword evidence="7" id="KW-0862">Zinc</keyword>
<accession>A0AAN7VVW1</accession>
<dbReference type="Pfam" id="PF01406">
    <property type="entry name" value="tRNA-synt_1e"/>
    <property type="match status" value="1"/>
</dbReference>
<comment type="caution">
    <text evidence="20">The sequence shown here is derived from an EMBL/GenBank/DDBJ whole genome shotgun (WGS) entry which is preliminary data.</text>
</comment>
<evidence type="ECO:0000256" key="11">
    <source>
        <dbReference type="ARBA" id="ARBA00031499"/>
    </source>
</evidence>
<comment type="catalytic activity">
    <reaction evidence="18">
        <text>tRNA(Cys) + L-cysteine + ATP = L-cysteinyl-tRNA(Cys) + AMP + diphosphate</text>
        <dbReference type="Rhea" id="RHEA:17773"/>
        <dbReference type="Rhea" id="RHEA-COMP:9661"/>
        <dbReference type="Rhea" id="RHEA-COMP:9679"/>
        <dbReference type="ChEBI" id="CHEBI:30616"/>
        <dbReference type="ChEBI" id="CHEBI:33019"/>
        <dbReference type="ChEBI" id="CHEBI:35235"/>
        <dbReference type="ChEBI" id="CHEBI:78442"/>
        <dbReference type="ChEBI" id="CHEBI:78517"/>
        <dbReference type="ChEBI" id="CHEBI:456215"/>
        <dbReference type="EC" id="6.1.1.16"/>
    </reaction>
    <physiologicalReaction direction="right-to-left" evidence="18">
        <dbReference type="Rhea" id="RHEA:17775"/>
    </physiologicalReaction>
</comment>
<dbReference type="InterPro" id="IPR009080">
    <property type="entry name" value="tRNAsynth_Ia_anticodon-bd"/>
</dbReference>
<name>A0AAN7VVW1_9COLE</name>
<evidence type="ECO:0000256" key="16">
    <source>
        <dbReference type="ARBA" id="ARBA00047731"/>
    </source>
</evidence>